<gene>
    <name evidence="2" type="ORF">RNJ44_04164</name>
</gene>
<evidence type="ECO:0000313" key="2">
    <source>
        <dbReference type="EMBL" id="KAL3232248.1"/>
    </source>
</evidence>
<keyword evidence="1" id="KW-1133">Transmembrane helix</keyword>
<organism evidence="2 3">
    <name type="scientific">Nakaseomyces bracarensis</name>
    <dbReference type="NCBI Taxonomy" id="273131"/>
    <lineage>
        <taxon>Eukaryota</taxon>
        <taxon>Fungi</taxon>
        <taxon>Dikarya</taxon>
        <taxon>Ascomycota</taxon>
        <taxon>Saccharomycotina</taxon>
        <taxon>Saccharomycetes</taxon>
        <taxon>Saccharomycetales</taxon>
        <taxon>Saccharomycetaceae</taxon>
        <taxon>Nakaseomyces</taxon>
    </lineage>
</organism>
<evidence type="ECO:0000313" key="3">
    <source>
        <dbReference type="Proteomes" id="UP001623330"/>
    </source>
</evidence>
<keyword evidence="3" id="KW-1185">Reference proteome</keyword>
<protein>
    <submittedName>
        <fullName evidence="2">Phosphatidylinositol N-acetylglucosaminyltransferase ERI1 subunit</fullName>
    </submittedName>
</protein>
<dbReference type="EMBL" id="JBEVYD010000005">
    <property type="protein sequence ID" value="KAL3232248.1"/>
    <property type="molecule type" value="Genomic_DNA"/>
</dbReference>
<keyword evidence="2" id="KW-0808">Transferase</keyword>
<sequence>MNQKQAGLAVLAFTYGVVLLVLSSFWIIHTYYPSAMYYWQWVWLLPASLWAWCVKSWCDAEMFGSSKQEE</sequence>
<keyword evidence="1" id="KW-0812">Transmembrane</keyword>
<evidence type="ECO:0000256" key="1">
    <source>
        <dbReference type="SAM" id="Phobius"/>
    </source>
</evidence>
<dbReference type="GO" id="GO:0016757">
    <property type="term" value="F:glycosyltransferase activity"/>
    <property type="evidence" value="ECO:0007669"/>
    <property type="project" value="UniProtKB-KW"/>
</dbReference>
<comment type="caution">
    <text evidence="2">The sequence shown here is derived from an EMBL/GenBank/DDBJ whole genome shotgun (WGS) entry which is preliminary data.</text>
</comment>
<feature type="transmembrane region" description="Helical" evidence="1">
    <location>
        <begin position="38"/>
        <end position="58"/>
    </location>
</feature>
<keyword evidence="1" id="KW-0472">Membrane</keyword>
<dbReference type="Proteomes" id="UP001623330">
    <property type="component" value="Unassembled WGS sequence"/>
</dbReference>
<accession>A0ABR4NU84</accession>
<name>A0ABR4NU84_9SACH</name>
<proteinExistence type="predicted"/>
<reference evidence="2 3" key="1">
    <citation type="submission" date="2024-05" db="EMBL/GenBank/DDBJ databases">
        <title>Long read based assembly of the Candida bracarensis genome reveals expanded adhesin content.</title>
        <authorList>
            <person name="Marcet-Houben M."/>
            <person name="Ksiezopolska E."/>
            <person name="Gabaldon T."/>
        </authorList>
    </citation>
    <scope>NUCLEOTIDE SEQUENCE [LARGE SCALE GENOMIC DNA]</scope>
    <source>
        <strain evidence="2 3">CBM6</strain>
    </source>
</reference>
<keyword evidence="2" id="KW-0328">Glycosyltransferase</keyword>
<feature type="transmembrane region" description="Helical" evidence="1">
    <location>
        <begin position="7"/>
        <end position="32"/>
    </location>
</feature>